<feature type="signal peptide" evidence="1">
    <location>
        <begin position="1"/>
        <end position="19"/>
    </location>
</feature>
<evidence type="ECO:0000313" key="3">
    <source>
        <dbReference type="Proteomes" id="UP001290861"/>
    </source>
</evidence>
<name>A0ABU5MY58_9BACT</name>
<organism evidence="2 3">
    <name type="scientific">Pontiella agarivorans</name>
    <dbReference type="NCBI Taxonomy" id="3038953"/>
    <lineage>
        <taxon>Bacteria</taxon>
        <taxon>Pseudomonadati</taxon>
        <taxon>Kiritimatiellota</taxon>
        <taxon>Kiritimatiellia</taxon>
        <taxon>Kiritimatiellales</taxon>
        <taxon>Pontiellaceae</taxon>
        <taxon>Pontiella</taxon>
    </lineage>
</organism>
<evidence type="ECO:0000256" key="1">
    <source>
        <dbReference type="SAM" id="SignalP"/>
    </source>
</evidence>
<keyword evidence="1" id="KW-0732">Signal</keyword>
<dbReference type="Proteomes" id="UP001290861">
    <property type="component" value="Unassembled WGS sequence"/>
</dbReference>
<evidence type="ECO:0000313" key="2">
    <source>
        <dbReference type="EMBL" id="MDZ8119139.1"/>
    </source>
</evidence>
<keyword evidence="3" id="KW-1185">Reference proteome</keyword>
<sequence length="632" mass="68649">MKKSGMILAGLLVASAALAETTVFTEDFDGWANGRQIDWDDNWHAYNNTGKGKATNDVLGVLAQYGGAVQISNSVVVGVGESVNVKLQYQPMVGDIESSTLELFGFLPELEYKEGTEQIDNGAGSVSDDIYWLGPMFSQAGYDPDDSGGGSIIMRNSIFMPNNTANRIYSPAENFGITGTNDLIGDIMDIEFTLTKTTVEDVWFMDMSYSNTVSGAAEFGSYRITDSNTYDAAELWFGFNASGALAADRKADHFIDNIVVTHIPAPPTRVIIDEDFNRLSGSLSAVPGWIEMKKDSALMVQDGVAQSYIGQGIGGPYRGVSYTAKTLNVATGETVRIEFDWAGTIEGDLNQVWCDVVMTTNAYDDNSKVWYFDSSDAMGVQLKQTTFNDTVALNTAASGGLAVDMADLALDPVNPGSSDACRITFEYLKTETNGVWNLGITVSNRITGIEYAKRDLIVVNSNTYDADELYFGISKNADVAYDGGSPWGFEMDNLVVEIVPVPGPAGFDGWYAHYELTEGADGDDDDDGLSNLYEYGLGGDPTDDRDQGNLPSMVYGGDDTVTYYNVMLSDPDAGIEYIVEQTTDLESNPWTASGWSTITNYPSADPDFDQAEHRISGGDKDQLFFRLRIVQP</sequence>
<proteinExistence type="predicted"/>
<accession>A0ABU5MY58</accession>
<protein>
    <submittedName>
        <fullName evidence="2">Uncharacterized protein</fullName>
    </submittedName>
</protein>
<feature type="chain" id="PRO_5046630038" evidence="1">
    <location>
        <begin position="20"/>
        <end position="632"/>
    </location>
</feature>
<dbReference type="EMBL" id="JARVCO010000010">
    <property type="protein sequence ID" value="MDZ8119139.1"/>
    <property type="molecule type" value="Genomic_DNA"/>
</dbReference>
<dbReference type="RefSeq" id="WP_322608928.1">
    <property type="nucleotide sequence ID" value="NZ_JARVCO010000010.1"/>
</dbReference>
<gene>
    <name evidence="2" type="ORF">P9H32_10930</name>
</gene>
<reference evidence="2 3" key="1">
    <citation type="journal article" date="2024" name="Appl. Environ. Microbiol.">
        <title>Pontiella agarivorans sp. nov., a novel marine anaerobic bacterium capable of degrading macroalgal polysaccharides and fixing nitrogen.</title>
        <authorList>
            <person name="Liu N."/>
            <person name="Kivenson V."/>
            <person name="Peng X."/>
            <person name="Cui Z."/>
            <person name="Lankiewicz T.S."/>
            <person name="Gosselin K.M."/>
            <person name="English C.J."/>
            <person name="Blair E.M."/>
            <person name="O'Malley M.A."/>
            <person name="Valentine D.L."/>
        </authorList>
    </citation>
    <scope>NUCLEOTIDE SEQUENCE [LARGE SCALE GENOMIC DNA]</scope>
    <source>
        <strain evidence="2 3">NLcol2</strain>
    </source>
</reference>
<comment type="caution">
    <text evidence="2">The sequence shown here is derived from an EMBL/GenBank/DDBJ whole genome shotgun (WGS) entry which is preliminary data.</text>
</comment>